<evidence type="ECO:0000256" key="5">
    <source>
        <dbReference type="ARBA" id="ARBA00023136"/>
    </source>
</evidence>
<dbReference type="Proteomes" id="UP000253941">
    <property type="component" value="Unassembled WGS sequence"/>
</dbReference>
<dbReference type="GO" id="GO:0005886">
    <property type="term" value="C:plasma membrane"/>
    <property type="evidence" value="ECO:0007669"/>
    <property type="project" value="UniProtKB-SubCell"/>
</dbReference>
<feature type="transmembrane region" description="Helical" evidence="6">
    <location>
        <begin position="61"/>
        <end position="80"/>
    </location>
</feature>
<dbReference type="Pfam" id="PF03772">
    <property type="entry name" value="Competence"/>
    <property type="match status" value="1"/>
</dbReference>
<comment type="caution">
    <text evidence="9">The sequence shown here is derived from an EMBL/GenBank/DDBJ whole genome shotgun (WGS) entry which is preliminary data.</text>
</comment>
<gene>
    <name evidence="9" type="ORF">DRB17_09840</name>
</gene>
<organism evidence="9 10">
    <name type="scientific">Ferruginivarius sediminum</name>
    <dbReference type="NCBI Taxonomy" id="2661937"/>
    <lineage>
        <taxon>Bacteria</taxon>
        <taxon>Pseudomonadati</taxon>
        <taxon>Pseudomonadota</taxon>
        <taxon>Alphaproteobacteria</taxon>
        <taxon>Rhodospirillales</taxon>
        <taxon>Rhodospirillaceae</taxon>
        <taxon>Ferruginivarius</taxon>
    </lineage>
</organism>
<feature type="transmembrane region" description="Helical" evidence="6">
    <location>
        <begin position="521"/>
        <end position="538"/>
    </location>
</feature>
<feature type="domain" description="DUF4131" evidence="8">
    <location>
        <begin position="60"/>
        <end position="209"/>
    </location>
</feature>
<keyword evidence="10" id="KW-1185">Reference proteome</keyword>
<feature type="transmembrane region" description="Helical" evidence="6">
    <location>
        <begin position="319"/>
        <end position="341"/>
    </location>
</feature>
<name>A0A369T9Y0_9PROT</name>
<feature type="transmembrane region" description="Helical" evidence="6">
    <location>
        <begin position="488"/>
        <end position="509"/>
    </location>
</feature>
<evidence type="ECO:0000259" key="8">
    <source>
        <dbReference type="Pfam" id="PF13567"/>
    </source>
</evidence>
<dbReference type="InterPro" id="IPR025405">
    <property type="entry name" value="DUF4131"/>
</dbReference>
<dbReference type="InterPro" id="IPR052159">
    <property type="entry name" value="Competence_DNA_uptake"/>
</dbReference>
<feature type="transmembrane region" description="Helical" evidence="6">
    <location>
        <begin position="362"/>
        <end position="379"/>
    </location>
</feature>
<feature type="transmembrane region" description="Helical" evidence="6">
    <location>
        <begin position="424"/>
        <end position="446"/>
    </location>
</feature>
<dbReference type="EMBL" id="QPMH01000007">
    <property type="protein sequence ID" value="RDD62123.1"/>
    <property type="molecule type" value="Genomic_DNA"/>
</dbReference>
<keyword evidence="5 6" id="KW-0472">Membrane</keyword>
<keyword evidence="4 6" id="KW-1133">Transmembrane helix</keyword>
<evidence type="ECO:0000313" key="9">
    <source>
        <dbReference type="EMBL" id="RDD62123.1"/>
    </source>
</evidence>
<evidence type="ECO:0000313" key="10">
    <source>
        <dbReference type="Proteomes" id="UP000253941"/>
    </source>
</evidence>
<dbReference type="PANTHER" id="PTHR30619">
    <property type="entry name" value="DNA INTERNALIZATION/COMPETENCE PROTEIN COMEC/REC2"/>
    <property type="match status" value="1"/>
</dbReference>
<reference evidence="9 10" key="1">
    <citation type="submission" date="2018-07" db="EMBL/GenBank/DDBJ databases">
        <title>Venubactetium sediminum gen. nov., sp. nov., isolated from a marine solar saltern.</title>
        <authorList>
            <person name="Wang S."/>
        </authorList>
    </citation>
    <scope>NUCLEOTIDE SEQUENCE [LARGE SCALE GENOMIC DNA]</scope>
    <source>
        <strain evidence="9 10">WD2A32</strain>
    </source>
</reference>
<proteinExistence type="predicted"/>
<feature type="transmembrane region" description="Helical" evidence="6">
    <location>
        <begin position="278"/>
        <end position="307"/>
    </location>
</feature>
<feature type="transmembrane region" description="Helical" evidence="6">
    <location>
        <begin position="452"/>
        <end position="476"/>
    </location>
</feature>
<accession>A0A369T9Y0</accession>
<evidence type="ECO:0000259" key="7">
    <source>
        <dbReference type="Pfam" id="PF03772"/>
    </source>
</evidence>
<dbReference type="Pfam" id="PF13567">
    <property type="entry name" value="DUF4131"/>
    <property type="match status" value="1"/>
</dbReference>
<comment type="subcellular location">
    <subcellularLocation>
        <location evidence="1">Cell membrane</location>
        <topology evidence="1">Multi-pass membrane protein</topology>
    </subcellularLocation>
</comment>
<evidence type="ECO:0000256" key="2">
    <source>
        <dbReference type="ARBA" id="ARBA00022475"/>
    </source>
</evidence>
<evidence type="ECO:0000256" key="4">
    <source>
        <dbReference type="ARBA" id="ARBA00022989"/>
    </source>
</evidence>
<evidence type="ECO:0000256" key="6">
    <source>
        <dbReference type="SAM" id="Phobius"/>
    </source>
</evidence>
<keyword evidence="3 6" id="KW-0812">Transmembrane</keyword>
<dbReference type="NCBIfam" id="TIGR00360">
    <property type="entry name" value="ComEC_N-term"/>
    <property type="match status" value="1"/>
</dbReference>
<evidence type="ECO:0000256" key="1">
    <source>
        <dbReference type="ARBA" id="ARBA00004651"/>
    </source>
</evidence>
<feature type="domain" description="ComEC/Rec2-related protein" evidence="7">
    <location>
        <begin position="257"/>
        <end position="542"/>
    </location>
</feature>
<evidence type="ECO:0000256" key="3">
    <source>
        <dbReference type="ARBA" id="ARBA00022692"/>
    </source>
</evidence>
<dbReference type="PANTHER" id="PTHR30619:SF1">
    <property type="entry name" value="RECOMBINATION PROTEIN 2"/>
    <property type="match status" value="1"/>
</dbReference>
<keyword evidence="2" id="KW-1003">Cell membrane</keyword>
<dbReference type="InterPro" id="IPR004477">
    <property type="entry name" value="ComEC_N"/>
</dbReference>
<feature type="transmembrane region" description="Helical" evidence="6">
    <location>
        <begin position="37"/>
        <end position="55"/>
    </location>
</feature>
<sequence>MRQRVADHSLAGGALTEAAANAARRLAMQLLKERERWPLWLPVGFGTGIAFYFTLASEPPVWLGTAGLAFALLLAVAGRLQPGPMFAALALAAVFGGFAAAQLRTQQVAAPILHDELRAVDVIGRVVEVEPRRRGDRILLASPEIEGLPPSHTPARVRTTVAAGAPGIVPGDRVRLLAVLQPPPAPAAPGAFDFSRRAFFQRLGGVGFALGRVERLSSPPAGPWTQWREWWAGLRRDIAARVRDGLPAESGAVAAALMTGERGAISEGTREDMRQSGLAHLLAISGLHLGLVAGIVFFTVRALLALIPAVALRWPIKKWAAAVAIMAAASYMLLVGATVPTQRAFAMTGLVLLAVALDRRALTMRLVAWAAMAVLLFSPEALLGASFQMSFAAVTALVAAYETLRNRAGIPARAGQGGMLSRALLYIGGVALTSLVAMAATAPFAAFHFNRVAVFGLAANIVAVPLTAFWIMPWALAAFLMIPFGLEAVALTPLGWGLDALLMIAGTVSAWPGSAVSVPSAPVWALGLVAIGGIWLCLWSRRWRLLGLVPVACGAAALAFVRPPDVLVSGDGRLMAVRGADGTMWLSSERRERFTADVWRRRAGAKESRAFDTAGPMDAIACDSLGCIYRLHGNTVALVEDGRALPEDCRVATILISTDPVDRHDCPGPVVVVDRFDLWRDGAHALWLSRGPPITLSVRDHRGSRPWVRTRRRNQ</sequence>
<dbReference type="RefSeq" id="WP_114582021.1">
    <property type="nucleotide sequence ID" value="NZ_QPMH01000007.1"/>
</dbReference>
<protein>
    <submittedName>
        <fullName evidence="9">ComEC family competence protein</fullName>
    </submittedName>
</protein>
<dbReference type="AlphaFoldDB" id="A0A369T9Y0"/>